<dbReference type="AlphaFoldDB" id="A0A2S5DQH6"/>
<evidence type="ECO:0000313" key="1">
    <source>
        <dbReference type="EMBL" id="POZ81302.1"/>
    </source>
</evidence>
<evidence type="ECO:0000313" key="2">
    <source>
        <dbReference type="Proteomes" id="UP000238655"/>
    </source>
</evidence>
<organism evidence="1 2">
    <name type="scientific">Burkholderia contaminans</name>
    <dbReference type="NCBI Taxonomy" id="488447"/>
    <lineage>
        <taxon>Bacteria</taxon>
        <taxon>Pseudomonadati</taxon>
        <taxon>Pseudomonadota</taxon>
        <taxon>Betaproteobacteria</taxon>
        <taxon>Burkholderiales</taxon>
        <taxon>Burkholderiaceae</taxon>
        <taxon>Burkholderia</taxon>
        <taxon>Burkholderia cepacia complex</taxon>
    </lineage>
</organism>
<sequence>MRDFHSRARQSSLRKRARKIDCMPLPRHVRDSLALEYHLQLEALKAGVGTLTSLQLLTRVALAAEMLRSLGYGAAETRGFHEYEAAAWNALQAGRDGEIQFDEDSYRLFAELVTSHDDQLARAPVSAIEAVANRLESACSRA</sequence>
<protein>
    <submittedName>
        <fullName evidence="1">Fis family transcriptional regulator</fullName>
    </submittedName>
</protein>
<accession>A0A2S5DQH6</accession>
<dbReference type="EMBL" id="PQVP01000003">
    <property type="protein sequence ID" value="POZ81302.1"/>
    <property type="molecule type" value="Genomic_DNA"/>
</dbReference>
<proteinExistence type="predicted"/>
<comment type="caution">
    <text evidence="1">The sequence shown here is derived from an EMBL/GenBank/DDBJ whole genome shotgun (WGS) entry which is preliminary data.</text>
</comment>
<name>A0A2S5DQH6_9BURK</name>
<gene>
    <name evidence="1" type="ORF">C3743_37510</name>
</gene>
<dbReference type="Proteomes" id="UP000238655">
    <property type="component" value="Chromosome 3"/>
</dbReference>
<reference evidence="1 2" key="1">
    <citation type="submission" date="2018-01" db="EMBL/GenBank/DDBJ databases">
        <title>Successful Treatment of Persistent Burkholderia cepacia Bacteremia with Ceftazidime-Avibactam.</title>
        <authorList>
            <person name="Tamma P."/>
            <person name="Fan Y."/>
            <person name="Bergman Y."/>
            <person name="Sick-Samuels A."/>
            <person name="Hsu A."/>
            <person name="Timp W."/>
            <person name="Simner P."/>
        </authorList>
    </citation>
    <scope>NUCLEOTIDE SEQUENCE [LARGE SCALE GENOMIC DNA]</scope>
    <source>
        <strain evidence="1 2">170816</strain>
    </source>
</reference>